<keyword evidence="2" id="KW-1185">Reference proteome</keyword>
<protein>
    <submittedName>
        <fullName evidence="1">Uncharacterized protein</fullName>
    </submittedName>
</protein>
<dbReference type="Proteomes" id="UP000627292">
    <property type="component" value="Unassembled WGS sequence"/>
</dbReference>
<sequence length="107" mass="11986">MGLQIVSLNWMVIMSDTRIFGTFKEQNAAYGDWSSVREFVNENVNAIYDMQKLVYYLKSAGIVCVTSGMNFTHAFTGEKFSGSYAILTAGRYPLCVFTRCKPDGRGV</sequence>
<reference evidence="1" key="1">
    <citation type="journal article" date="2014" name="Int. J. Syst. Evol. Microbiol.">
        <title>Complete genome sequence of Corynebacterium casei LMG S-19264T (=DSM 44701T), isolated from a smear-ripened cheese.</title>
        <authorList>
            <consortium name="US DOE Joint Genome Institute (JGI-PGF)"/>
            <person name="Walter F."/>
            <person name="Albersmeier A."/>
            <person name="Kalinowski J."/>
            <person name="Ruckert C."/>
        </authorList>
    </citation>
    <scope>NUCLEOTIDE SEQUENCE</scope>
    <source>
        <strain evidence="1">CGMCC 1.15290</strain>
    </source>
</reference>
<comment type="caution">
    <text evidence="1">The sequence shown here is derived from an EMBL/GenBank/DDBJ whole genome shotgun (WGS) entry which is preliminary data.</text>
</comment>
<name>A0A917J1W5_9BACT</name>
<organism evidence="1 2">
    <name type="scientific">Filimonas zeae</name>
    <dbReference type="NCBI Taxonomy" id="1737353"/>
    <lineage>
        <taxon>Bacteria</taxon>
        <taxon>Pseudomonadati</taxon>
        <taxon>Bacteroidota</taxon>
        <taxon>Chitinophagia</taxon>
        <taxon>Chitinophagales</taxon>
        <taxon>Chitinophagaceae</taxon>
        <taxon>Filimonas</taxon>
    </lineage>
</organism>
<evidence type="ECO:0000313" key="2">
    <source>
        <dbReference type="Proteomes" id="UP000627292"/>
    </source>
</evidence>
<dbReference type="EMBL" id="BMIB01000003">
    <property type="protein sequence ID" value="GGH70837.1"/>
    <property type="molecule type" value="Genomic_DNA"/>
</dbReference>
<reference evidence="1" key="2">
    <citation type="submission" date="2020-09" db="EMBL/GenBank/DDBJ databases">
        <authorList>
            <person name="Sun Q."/>
            <person name="Zhou Y."/>
        </authorList>
    </citation>
    <scope>NUCLEOTIDE SEQUENCE</scope>
    <source>
        <strain evidence="1">CGMCC 1.15290</strain>
    </source>
</reference>
<gene>
    <name evidence="1" type="ORF">GCM10011379_29520</name>
</gene>
<accession>A0A917J1W5</accession>
<evidence type="ECO:0000313" key="1">
    <source>
        <dbReference type="EMBL" id="GGH70837.1"/>
    </source>
</evidence>
<dbReference type="AlphaFoldDB" id="A0A917J1W5"/>
<proteinExistence type="predicted"/>